<accession>A0A1H8MMQ1</accession>
<dbReference type="Proteomes" id="UP000199054">
    <property type="component" value="Unassembled WGS sequence"/>
</dbReference>
<evidence type="ECO:0000313" key="3">
    <source>
        <dbReference type="EMBL" id="SEO18564.1"/>
    </source>
</evidence>
<keyword evidence="2" id="KW-0413">Isomerase</keyword>
<dbReference type="GO" id="GO:0047661">
    <property type="term" value="F:amino-acid racemase activity"/>
    <property type="evidence" value="ECO:0007669"/>
    <property type="project" value="InterPro"/>
</dbReference>
<dbReference type="Pfam" id="PF01177">
    <property type="entry name" value="Asp_Glu_race"/>
    <property type="match status" value="1"/>
</dbReference>
<dbReference type="InterPro" id="IPR001920">
    <property type="entry name" value="Asp/Glu_race"/>
</dbReference>
<dbReference type="InterPro" id="IPR015942">
    <property type="entry name" value="Asp/Glu/hydantoin_racemase"/>
</dbReference>
<dbReference type="PANTHER" id="PTHR21198">
    <property type="entry name" value="GLUTAMATE RACEMASE"/>
    <property type="match status" value="1"/>
</dbReference>
<keyword evidence="4" id="KW-1185">Reference proteome</keyword>
<dbReference type="SUPFAM" id="SSF53681">
    <property type="entry name" value="Aspartate/glutamate racemase"/>
    <property type="match status" value="2"/>
</dbReference>
<dbReference type="STRING" id="34002.SAMN04489859_104226"/>
<dbReference type="PANTHER" id="PTHR21198:SF7">
    <property type="entry name" value="ASPARTATE-GLUTAMATE RACEMASE FAMILY"/>
    <property type="match status" value="1"/>
</dbReference>
<reference evidence="3 4" key="1">
    <citation type="submission" date="2016-10" db="EMBL/GenBank/DDBJ databases">
        <authorList>
            <person name="de Groot N.N."/>
        </authorList>
    </citation>
    <scope>NUCLEOTIDE SEQUENCE [LARGE SCALE GENOMIC DNA]</scope>
    <source>
        <strain evidence="3 4">DSM 8512</strain>
    </source>
</reference>
<dbReference type="InterPro" id="IPR004380">
    <property type="entry name" value="Asp_race"/>
</dbReference>
<evidence type="ECO:0000313" key="4">
    <source>
        <dbReference type="Proteomes" id="UP000199054"/>
    </source>
</evidence>
<organism evidence="3 4">
    <name type="scientific">Paracoccus alcaliphilus</name>
    <dbReference type="NCBI Taxonomy" id="34002"/>
    <lineage>
        <taxon>Bacteria</taxon>
        <taxon>Pseudomonadati</taxon>
        <taxon>Pseudomonadota</taxon>
        <taxon>Alphaproteobacteria</taxon>
        <taxon>Rhodobacterales</taxon>
        <taxon>Paracoccaceae</taxon>
        <taxon>Paracoccus</taxon>
    </lineage>
</organism>
<dbReference type="OrthoDB" id="9803739at2"/>
<gene>
    <name evidence="3" type="ORF">SAMN04489859_104226</name>
</gene>
<proteinExistence type="inferred from homology"/>
<evidence type="ECO:0000256" key="1">
    <source>
        <dbReference type="ARBA" id="ARBA00007847"/>
    </source>
</evidence>
<dbReference type="AlphaFoldDB" id="A0A1H8MMQ1"/>
<sequence length="247" mass="25086">MSGPRRIGILGGMGPEATVELMSRLIAATPARDDFDHIPLLVDMNPQVPSRIARLIEGRGADPGPVLAQMACGLEQAGVAALAMPCNTAHHYAPVIRAAVTIPFIDMVDRSAALAVARAGQGARIGILGSPALRQIGIFDAALARHGASAAYPTDQPALLEAIRQIKAAGPSAAAAATLGAAAADLAGQGAGVQLVACTEFSLIAHAAAEQADTLDTLDVLVDGIVEFALGPDHVRTKDKMAASAVT</sequence>
<name>A0A1H8MMQ1_9RHOB</name>
<dbReference type="RefSeq" id="WP_090616755.1">
    <property type="nucleotide sequence ID" value="NZ_CP067128.1"/>
</dbReference>
<dbReference type="Gene3D" id="3.40.50.1860">
    <property type="match status" value="2"/>
</dbReference>
<protein>
    <submittedName>
        <fullName evidence="3">Aspartate racemase</fullName>
    </submittedName>
</protein>
<dbReference type="EMBL" id="FODE01000042">
    <property type="protein sequence ID" value="SEO18564.1"/>
    <property type="molecule type" value="Genomic_DNA"/>
</dbReference>
<dbReference type="NCBIfam" id="TIGR00035">
    <property type="entry name" value="asp_race"/>
    <property type="match status" value="1"/>
</dbReference>
<evidence type="ECO:0000256" key="2">
    <source>
        <dbReference type="ARBA" id="ARBA00023235"/>
    </source>
</evidence>
<comment type="similarity">
    <text evidence="1">Belongs to the aspartate/glutamate racemases family.</text>
</comment>